<evidence type="ECO:0000256" key="3">
    <source>
        <dbReference type="ARBA" id="ARBA00022692"/>
    </source>
</evidence>
<evidence type="ECO:0000256" key="8">
    <source>
        <dbReference type="ARBA" id="ARBA00035585"/>
    </source>
</evidence>
<reference evidence="11 12" key="1">
    <citation type="submission" date="2016-04" db="EMBL/GenBank/DDBJ databases">
        <authorList>
            <person name="Evans L.H."/>
            <person name="Alamgir A."/>
            <person name="Owens N."/>
            <person name="Weber N.D."/>
            <person name="Virtaneva K."/>
            <person name="Barbian K."/>
            <person name="Babar A."/>
            <person name="Rosenke K."/>
        </authorList>
    </citation>
    <scope>NUCLEOTIDE SEQUENCE [LARGE SCALE GENOMIC DNA]</scope>
    <source>
        <strain evidence="11 12">LMa1</strain>
    </source>
</reference>
<dbReference type="Proteomes" id="UP000078532">
    <property type="component" value="Unassembled WGS sequence"/>
</dbReference>
<comment type="function">
    <text evidence="9 10">Fluoride-specific ion channel. Important for reducing fluoride concentration in the cell, thus reducing its toxicity.</text>
</comment>
<dbReference type="PANTHER" id="PTHR28259:SF1">
    <property type="entry name" value="FLUORIDE EXPORT PROTEIN 1-RELATED"/>
    <property type="match status" value="1"/>
</dbReference>
<keyword evidence="10" id="KW-0813">Transport</keyword>
<feature type="binding site" evidence="10">
    <location>
        <position position="74"/>
    </location>
    <ligand>
        <name>Na(+)</name>
        <dbReference type="ChEBI" id="CHEBI:29101"/>
        <note>structural</note>
    </ligand>
</feature>
<accession>A0A1B7LJ66</accession>
<evidence type="ECO:0000256" key="10">
    <source>
        <dbReference type="HAMAP-Rule" id="MF_00454"/>
    </source>
</evidence>
<name>A0A1B7LJ66_9FIRM</name>
<dbReference type="Pfam" id="PF02537">
    <property type="entry name" value="CRCB"/>
    <property type="match status" value="1"/>
</dbReference>
<comment type="subcellular location">
    <subcellularLocation>
        <location evidence="1 10">Cell membrane</location>
        <topology evidence="1 10">Multi-pass membrane protein</topology>
    </subcellularLocation>
</comment>
<dbReference type="NCBIfam" id="TIGR00494">
    <property type="entry name" value="crcB"/>
    <property type="match status" value="1"/>
</dbReference>
<organism evidence="11 12">
    <name type="scientific">Desulfotomaculum copahuensis</name>
    <dbReference type="NCBI Taxonomy" id="1838280"/>
    <lineage>
        <taxon>Bacteria</taxon>
        <taxon>Bacillati</taxon>
        <taxon>Bacillota</taxon>
        <taxon>Clostridia</taxon>
        <taxon>Eubacteriales</taxon>
        <taxon>Desulfotomaculaceae</taxon>
        <taxon>Desulfotomaculum</taxon>
    </lineage>
</organism>
<dbReference type="AlphaFoldDB" id="A0A1B7LJ66"/>
<dbReference type="GO" id="GO:0140114">
    <property type="term" value="P:cellular detoxification of fluoride"/>
    <property type="evidence" value="ECO:0007669"/>
    <property type="project" value="UniProtKB-UniRule"/>
</dbReference>
<comment type="activity regulation">
    <text evidence="10">Na(+) is not transported, but it plays an essential structural role and its presence is essential for fluoride channel function.</text>
</comment>
<evidence type="ECO:0000256" key="9">
    <source>
        <dbReference type="ARBA" id="ARBA00049940"/>
    </source>
</evidence>
<keyword evidence="6 10" id="KW-0407">Ion channel</keyword>
<dbReference type="GO" id="GO:0005886">
    <property type="term" value="C:plasma membrane"/>
    <property type="evidence" value="ECO:0007669"/>
    <property type="project" value="UniProtKB-SubCell"/>
</dbReference>
<sequence>MSYISVAIGGFLGAVARYYLTTLPWEKAGNGFPWGTLLVNLTGCLFLGFFLAVAIKLLISHAYLVTGLSSGFTGAYTTFSTFNLDTLHLIQAGRTSMALLYVLISAGGGLLLIWAGDRAGSVVLSPGGVFPLAQEEK</sequence>
<dbReference type="PANTHER" id="PTHR28259">
    <property type="entry name" value="FLUORIDE EXPORT PROTEIN 1-RELATED"/>
    <property type="match status" value="1"/>
</dbReference>
<dbReference type="EMBL" id="LYVF01000013">
    <property type="protein sequence ID" value="OAT86512.1"/>
    <property type="molecule type" value="Genomic_DNA"/>
</dbReference>
<evidence type="ECO:0000256" key="7">
    <source>
        <dbReference type="ARBA" id="ARBA00035120"/>
    </source>
</evidence>
<dbReference type="GO" id="GO:0046872">
    <property type="term" value="F:metal ion binding"/>
    <property type="evidence" value="ECO:0007669"/>
    <property type="project" value="UniProtKB-KW"/>
</dbReference>
<dbReference type="GO" id="GO:0062054">
    <property type="term" value="F:fluoride channel activity"/>
    <property type="evidence" value="ECO:0007669"/>
    <property type="project" value="UniProtKB-UniRule"/>
</dbReference>
<keyword evidence="4 10" id="KW-1133">Transmembrane helix</keyword>
<keyword evidence="5 10" id="KW-0472">Membrane</keyword>
<dbReference type="HAMAP" id="MF_00454">
    <property type="entry name" value="FluC"/>
    <property type="match status" value="1"/>
</dbReference>
<keyword evidence="10" id="KW-0406">Ion transport</keyword>
<feature type="transmembrane region" description="Helical" evidence="10">
    <location>
        <begin position="99"/>
        <end position="116"/>
    </location>
</feature>
<evidence type="ECO:0000256" key="2">
    <source>
        <dbReference type="ARBA" id="ARBA00022475"/>
    </source>
</evidence>
<protein>
    <recommendedName>
        <fullName evidence="10">Fluoride-specific ion channel FluC</fullName>
    </recommendedName>
</protein>
<dbReference type="OrthoDB" id="9815830at2"/>
<evidence type="ECO:0000313" key="12">
    <source>
        <dbReference type="Proteomes" id="UP000078532"/>
    </source>
</evidence>
<comment type="similarity">
    <text evidence="7 10">Belongs to the fluoride channel Fluc/FEX (TC 1.A.43) family.</text>
</comment>
<dbReference type="InterPro" id="IPR003691">
    <property type="entry name" value="FluC"/>
</dbReference>
<keyword evidence="10" id="KW-0915">Sodium</keyword>
<dbReference type="STRING" id="1838280.A6M21_03630"/>
<dbReference type="RefSeq" id="WP_066666239.1">
    <property type="nucleotide sequence ID" value="NZ_LYVF01000013.1"/>
</dbReference>
<evidence type="ECO:0000256" key="4">
    <source>
        <dbReference type="ARBA" id="ARBA00022989"/>
    </source>
</evidence>
<keyword evidence="12" id="KW-1185">Reference proteome</keyword>
<feature type="transmembrane region" description="Helical" evidence="10">
    <location>
        <begin position="32"/>
        <end position="55"/>
    </location>
</feature>
<evidence type="ECO:0000256" key="1">
    <source>
        <dbReference type="ARBA" id="ARBA00004651"/>
    </source>
</evidence>
<gene>
    <name evidence="10" type="primary">fluC</name>
    <name evidence="10" type="synonym">crcB</name>
    <name evidence="11" type="ORF">A6M21_03630</name>
</gene>
<evidence type="ECO:0000313" key="11">
    <source>
        <dbReference type="EMBL" id="OAT86512.1"/>
    </source>
</evidence>
<comment type="caution">
    <text evidence="11">The sequence shown here is derived from an EMBL/GenBank/DDBJ whole genome shotgun (WGS) entry which is preliminary data.</text>
</comment>
<keyword evidence="3 10" id="KW-0812">Transmembrane</keyword>
<evidence type="ECO:0000256" key="5">
    <source>
        <dbReference type="ARBA" id="ARBA00023136"/>
    </source>
</evidence>
<proteinExistence type="inferred from homology"/>
<evidence type="ECO:0000256" key="6">
    <source>
        <dbReference type="ARBA" id="ARBA00023303"/>
    </source>
</evidence>
<keyword evidence="10" id="KW-0479">Metal-binding</keyword>
<comment type="catalytic activity">
    <reaction evidence="8">
        <text>fluoride(in) = fluoride(out)</text>
        <dbReference type="Rhea" id="RHEA:76159"/>
        <dbReference type="ChEBI" id="CHEBI:17051"/>
    </reaction>
    <physiologicalReaction direction="left-to-right" evidence="8">
        <dbReference type="Rhea" id="RHEA:76160"/>
    </physiologicalReaction>
</comment>
<feature type="transmembrane region" description="Helical" evidence="10">
    <location>
        <begin position="62"/>
        <end position="79"/>
    </location>
</feature>
<keyword evidence="2 10" id="KW-1003">Cell membrane</keyword>
<feature type="binding site" evidence="10">
    <location>
        <position position="77"/>
    </location>
    <ligand>
        <name>Na(+)</name>
        <dbReference type="ChEBI" id="CHEBI:29101"/>
        <note>structural</note>
    </ligand>
</feature>